<organism evidence="1">
    <name type="scientific">Fagus sylvatica</name>
    <name type="common">Beechnut</name>
    <dbReference type="NCBI Taxonomy" id="28930"/>
    <lineage>
        <taxon>Eukaryota</taxon>
        <taxon>Viridiplantae</taxon>
        <taxon>Streptophyta</taxon>
        <taxon>Embryophyta</taxon>
        <taxon>Tracheophyta</taxon>
        <taxon>Spermatophyta</taxon>
        <taxon>Magnoliopsida</taxon>
        <taxon>eudicotyledons</taxon>
        <taxon>Gunneridae</taxon>
        <taxon>Pentapetalae</taxon>
        <taxon>rosids</taxon>
        <taxon>fabids</taxon>
        <taxon>Fagales</taxon>
        <taxon>Fagaceae</taxon>
        <taxon>Fagus</taxon>
    </lineage>
</organism>
<evidence type="ECO:0000313" key="1">
    <source>
        <dbReference type="EMBL" id="SPD34025.1"/>
    </source>
</evidence>
<gene>
    <name evidence="1" type="ORF">FSB_LOCUS61907</name>
</gene>
<sequence>MSKVSTVTHKALEVARAVALEMSHVGQDGPTRFAFKRSYCRLWSTCCARLIDLVVLLEDVTEGLNLVPKLRP</sequence>
<accession>A0A2N9JBI9</accession>
<protein>
    <submittedName>
        <fullName evidence="1">Uncharacterized protein</fullName>
    </submittedName>
</protein>
<name>A0A2N9JBI9_FAGSY</name>
<proteinExistence type="predicted"/>
<reference evidence="1" key="1">
    <citation type="submission" date="2018-02" db="EMBL/GenBank/DDBJ databases">
        <authorList>
            <person name="Cohen D.B."/>
            <person name="Kent A.D."/>
        </authorList>
    </citation>
    <scope>NUCLEOTIDE SEQUENCE</scope>
</reference>
<dbReference type="AlphaFoldDB" id="A0A2N9JBI9"/>
<dbReference type="EMBL" id="OIVN01006486">
    <property type="protein sequence ID" value="SPD34025.1"/>
    <property type="molecule type" value="Genomic_DNA"/>
</dbReference>